<protein>
    <submittedName>
        <fullName evidence="1">Uncharacterized protein</fullName>
    </submittedName>
</protein>
<reference evidence="1" key="1">
    <citation type="submission" date="2022-04" db="EMBL/GenBank/DDBJ databases">
        <title>Genome of the entomopathogenic fungus Entomophthora muscae.</title>
        <authorList>
            <person name="Elya C."/>
            <person name="Lovett B.R."/>
            <person name="Lee E."/>
            <person name="Macias A.M."/>
            <person name="Hajek A.E."/>
            <person name="De Bivort B.L."/>
            <person name="Kasson M.T."/>
            <person name="De Fine Licht H.H."/>
            <person name="Stajich J.E."/>
        </authorList>
    </citation>
    <scope>NUCLEOTIDE SEQUENCE</scope>
    <source>
        <strain evidence="1">Berkeley</strain>
    </source>
</reference>
<name>A0ACC2UKW0_9FUNG</name>
<accession>A0ACC2UKW0</accession>
<comment type="caution">
    <text evidence="1">The sequence shown here is derived from an EMBL/GenBank/DDBJ whole genome shotgun (WGS) entry which is preliminary data.</text>
</comment>
<keyword evidence="2" id="KW-1185">Reference proteome</keyword>
<dbReference type="EMBL" id="QTSX02000411">
    <property type="protein sequence ID" value="KAJ9087002.1"/>
    <property type="molecule type" value="Genomic_DNA"/>
</dbReference>
<proteinExistence type="predicted"/>
<gene>
    <name evidence="1" type="ORF">DSO57_1037592</name>
</gene>
<sequence>MWNKKQVGTTQAAIQKNVAEGQQKILQLYRQQPAQGTQIKKKQRSNSGVPKLSEKAVKVTMSVRNDNFSIQTPRYEASFEPRDLFPAARQFRRLRAQLPTFHQ</sequence>
<dbReference type="Proteomes" id="UP001165960">
    <property type="component" value="Unassembled WGS sequence"/>
</dbReference>
<evidence type="ECO:0000313" key="2">
    <source>
        <dbReference type="Proteomes" id="UP001165960"/>
    </source>
</evidence>
<evidence type="ECO:0000313" key="1">
    <source>
        <dbReference type="EMBL" id="KAJ9087002.1"/>
    </source>
</evidence>
<organism evidence="1 2">
    <name type="scientific">Entomophthora muscae</name>
    <dbReference type="NCBI Taxonomy" id="34485"/>
    <lineage>
        <taxon>Eukaryota</taxon>
        <taxon>Fungi</taxon>
        <taxon>Fungi incertae sedis</taxon>
        <taxon>Zoopagomycota</taxon>
        <taxon>Entomophthoromycotina</taxon>
        <taxon>Entomophthoromycetes</taxon>
        <taxon>Entomophthorales</taxon>
        <taxon>Entomophthoraceae</taxon>
        <taxon>Entomophthora</taxon>
    </lineage>
</organism>